<proteinExistence type="predicted"/>
<sequence length="79" mass="8742">MLTDRDVRELVAGVLELDVADVGIDKSFYGDLEMDSLHKAEFVVALERATGAEFDPADAARMDSVGDVMRLLHDRHQVP</sequence>
<dbReference type="RefSeq" id="WP_100112324.1">
    <property type="nucleotide sequence ID" value="NZ_CP021748.1"/>
</dbReference>
<dbReference type="OrthoDB" id="4273086at2"/>
<protein>
    <recommendedName>
        <fullName evidence="1">Carrier domain-containing protein</fullName>
    </recommendedName>
</protein>
<dbReference type="AlphaFoldDB" id="A0A1Z1WS40"/>
<name>A0A1Z1WS40_9ACTN</name>
<keyword evidence="3" id="KW-1185">Reference proteome</keyword>
<gene>
    <name evidence="2" type="ORF">SMD44_08696</name>
</gene>
<dbReference type="Gene3D" id="1.10.1200.10">
    <property type="entry name" value="ACP-like"/>
    <property type="match status" value="1"/>
</dbReference>
<dbReference type="Pfam" id="PF00550">
    <property type="entry name" value="PP-binding"/>
    <property type="match status" value="1"/>
</dbReference>
<dbReference type="InterPro" id="IPR036736">
    <property type="entry name" value="ACP-like_sf"/>
</dbReference>
<reference evidence="2 3" key="1">
    <citation type="submission" date="2017-05" db="EMBL/GenBank/DDBJ databases">
        <title>Streptomyces alboflavus Genome sequencing and assembly.</title>
        <authorList>
            <person name="Wang Y."/>
            <person name="Du B."/>
            <person name="Ding Y."/>
            <person name="Liu H."/>
            <person name="Hou Q."/>
            <person name="Liu K."/>
            <person name="Wang C."/>
            <person name="Yao L."/>
        </authorList>
    </citation>
    <scope>NUCLEOTIDE SEQUENCE [LARGE SCALE GENOMIC DNA]</scope>
    <source>
        <strain evidence="2 3">MDJK44</strain>
    </source>
</reference>
<dbReference type="Proteomes" id="UP000195880">
    <property type="component" value="Chromosome"/>
</dbReference>
<organism evidence="2 3">
    <name type="scientific">Streptomyces alboflavus</name>
    <dbReference type="NCBI Taxonomy" id="67267"/>
    <lineage>
        <taxon>Bacteria</taxon>
        <taxon>Bacillati</taxon>
        <taxon>Actinomycetota</taxon>
        <taxon>Actinomycetes</taxon>
        <taxon>Kitasatosporales</taxon>
        <taxon>Streptomycetaceae</taxon>
        <taxon>Streptomyces</taxon>
    </lineage>
</organism>
<dbReference type="eggNOG" id="ENOG50324K0">
    <property type="taxonomic scope" value="Bacteria"/>
</dbReference>
<dbReference type="SUPFAM" id="SSF47336">
    <property type="entry name" value="ACP-like"/>
    <property type="match status" value="1"/>
</dbReference>
<dbReference type="InterPro" id="IPR009081">
    <property type="entry name" value="PP-bd_ACP"/>
</dbReference>
<dbReference type="EMBL" id="CP021748">
    <property type="protein sequence ID" value="ARX89209.1"/>
    <property type="molecule type" value="Genomic_DNA"/>
</dbReference>
<evidence type="ECO:0000313" key="3">
    <source>
        <dbReference type="Proteomes" id="UP000195880"/>
    </source>
</evidence>
<evidence type="ECO:0000313" key="2">
    <source>
        <dbReference type="EMBL" id="ARX89209.1"/>
    </source>
</evidence>
<dbReference type="PROSITE" id="PS50075">
    <property type="entry name" value="CARRIER"/>
    <property type="match status" value="1"/>
</dbReference>
<feature type="domain" description="Carrier" evidence="1">
    <location>
        <begin position="1"/>
        <end position="76"/>
    </location>
</feature>
<dbReference type="KEGG" id="salf:SMD44_08696"/>
<accession>A0A1Z1WS40</accession>
<dbReference type="STRING" id="67267.GCA_000716675_00592"/>
<evidence type="ECO:0000259" key="1">
    <source>
        <dbReference type="PROSITE" id="PS50075"/>
    </source>
</evidence>